<dbReference type="Proteomes" id="UP000001318">
    <property type="component" value="Plasmid pCSL1"/>
</dbReference>
<dbReference type="AlphaFoldDB" id="B0RJ95"/>
<keyword evidence="2" id="KW-1185">Reference proteome</keyword>
<dbReference type="GeneID" id="29472893"/>
<evidence type="ECO:0000313" key="2">
    <source>
        <dbReference type="Proteomes" id="UP000001318"/>
    </source>
</evidence>
<reference evidence="1 2" key="1">
    <citation type="journal article" date="2008" name="J. Bacteriol.">
        <title>Genome of the actinomycete plant pathogen Clavibacter michiganensis subsp. sepedonicus suggests recent niche adaptation.</title>
        <authorList>
            <person name="Bentley S.D."/>
            <person name="Corton C."/>
            <person name="Brown S.E."/>
            <person name="Barron A."/>
            <person name="Clark L."/>
            <person name="Doggett J."/>
            <person name="Harris B."/>
            <person name="Ormond D."/>
            <person name="Quail M.A."/>
            <person name="May G."/>
            <person name="Francis D."/>
            <person name="Knudson D."/>
            <person name="Parkhill J."/>
            <person name="Ishimaru C.A."/>
        </authorList>
    </citation>
    <scope>NUCLEOTIDE SEQUENCE [LARGE SCALE GENOMIC DNA]</scope>
    <source>
        <strain evidence="2">ATCC 33113 / DSM 20744 / JCM 9667 / LMG 2889 / ICMP 2535 / C-1</strain>
    </source>
</reference>
<protein>
    <submittedName>
        <fullName evidence="1">Uncharacterized protein</fullName>
    </submittedName>
</protein>
<dbReference type="KEGG" id="cms:pCSL0042"/>
<dbReference type="EMBL" id="AM849036">
    <property type="protein sequence ID" value="CAQ03285.1"/>
    <property type="molecule type" value="Genomic_DNA"/>
</dbReference>
<keyword evidence="1" id="KW-0614">Plasmid</keyword>
<sequence>MSGYARLLDRLAYARGELALAEQDVERANGARERARTYRGGLLSYGGSGSQAAHRQVQGELDRLLRDAKEAHDRMEHWGFEVRRLENMLAKQERPRLTRDDVLGATHIRTRLGWHEVVSVNSTTVSVATGHPWNDRYPFEKILQTAKLEQRTTT</sequence>
<dbReference type="OrthoDB" id="9803716at2"/>
<name>B0RJ95_CLASE</name>
<organism evidence="1 2">
    <name type="scientific">Clavibacter sepedonicus</name>
    <name type="common">Clavibacter michiganensis subsp. sepedonicus</name>
    <dbReference type="NCBI Taxonomy" id="31964"/>
    <lineage>
        <taxon>Bacteria</taxon>
        <taxon>Bacillati</taxon>
        <taxon>Actinomycetota</taxon>
        <taxon>Actinomycetes</taxon>
        <taxon>Micrococcales</taxon>
        <taxon>Microbacteriaceae</taxon>
        <taxon>Clavibacter</taxon>
    </lineage>
</organism>
<gene>
    <name evidence="1" type="ordered locus">pCSL0042</name>
</gene>
<evidence type="ECO:0000313" key="1">
    <source>
        <dbReference type="EMBL" id="CAQ03285.1"/>
    </source>
</evidence>
<proteinExistence type="predicted"/>
<geneLocation type="plasmid" evidence="1 2">
    <name>pCSL1</name>
</geneLocation>
<dbReference type="HOGENOM" id="CLU_1701134_0_0_11"/>
<dbReference type="RefSeq" id="WP_012300352.1">
    <property type="nucleotide sequence ID" value="NC_010408.1"/>
</dbReference>
<accession>B0RJ95</accession>